<dbReference type="Proteomes" id="UP000294726">
    <property type="component" value="Chromosome"/>
</dbReference>
<accession>A0AAQ2UQR5</accession>
<name>A0AAQ2UQR5_OENOE</name>
<sequence>MIEGSFNYAYSFTKSQFSPGIGRQKNTWGNWNWIRPFGRNREH</sequence>
<gene>
    <name evidence="1" type="ORF">OENI_0019</name>
</gene>
<proteinExistence type="predicted"/>
<evidence type="ECO:0000313" key="2">
    <source>
        <dbReference type="Proteomes" id="UP000294726"/>
    </source>
</evidence>
<dbReference type="AlphaFoldDB" id="A0AAQ2UQR5"/>
<reference evidence="1 2" key="1">
    <citation type="submission" date="2018-08" db="EMBL/GenBank/DDBJ databases">
        <authorList>
            <person name="Lorentzen P. G. S. M."/>
        </authorList>
    </citation>
    <scope>NUCLEOTIDE SEQUENCE [LARGE SCALE GENOMIC DNA]</scope>
    <source>
        <strain evidence="1 2">CRBO_1381</strain>
    </source>
</reference>
<protein>
    <submittedName>
        <fullName evidence="1">Uncharacterized protein</fullName>
    </submittedName>
</protein>
<organism evidence="1 2">
    <name type="scientific">Oenococcus oeni</name>
    <name type="common">Leuconostoc oenos</name>
    <dbReference type="NCBI Taxonomy" id="1247"/>
    <lineage>
        <taxon>Bacteria</taxon>
        <taxon>Bacillati</taxon>
        <taxon>Bacillota</taxon>
        <taxon>Bacilli</taxon>
        <taxon>Lactobacillales</taxon>
        <taxon>Lactobacillaceae</taxon>
        <taxon>Oenococcus</taxon>
    </lineage>
</organism>
<evidence type="ECO:0000313" key="1">
    <source>
        <dbReference type="EMBL" id="VDB96902.1"/>
    </source>
</evidence>
<dbReference type="EMBL" id="LR031358">
    <property type="protein sequence ID" value="VDB96902.1"/>
    <property type="molecule type" value="Genomic_DNA"/>
</dbReference>